<reference evidence="1 2" key="1">
    <citation type="journal article" date="2015" name="Genome Biol. Evol.">
        <title>Comparative Genomics of a Bacterivorous Green Alga Reveals Evolutionary Causalities and Consequences of Phago-Mixotrophic Mode of Nutrition.</title>
        <authorList>
            <person name="Burns J.A."/>
            <person name="Paasch A."/>
            <person name="Narechania A."/>
            <person name="Kim E."/>
        </authorList>
    </citation>
    <scope>NUCLEOTIDE SEQUENCE [LARGE SCALE GENOMIC DNA]</scope>
    <source>
        <strain evidence="1 2">PLY_AMNH</strain>
    </source>
</reference>
<evidence type="ECO:0000313" key="1">
    <source>
        <dbReference type="EMBL" id="KAK3276975.1"/>
    </source>
</evidence>
<dbReference type="GO" id="GO:0016887">
    <property type="term" value="F:ATP hydrolysis activity"/>
    <property type="evidence" value="ECO:0007669"/>
    <property type="project" value="InterPro"/>
</dbReference>
<dbReference type="Proteomes" id="UP001190700">
    <property type="component" value="Unassembled WGS sequence"/>
</dbReference>
<name>A0AAE0GFH0_9CHLO</name>
<accession>A0AAE0GFH0</accession>
<organism evidence="1 2">
    <name type="scientific">Cymbomonas tetramitiformis</name>
    <dbReference type="NCBI Taxonomy" id="36881"/>
    <lineage>
        <taxon>Eukaryota</taxon>
        <taxon>Viridiplantae</taxon>
        <taxon>Chlorophyta</taxon>
        <taxon>Pyramimonadophyceae</taxon>
        <taxon>Pyramimonadales</taxon>
        <taxon>Pyramimonadaceae</taxon>
        <taxon>Cymbomonas</taxon>
    </lineage>
</organism>
<dbReference type="GO" id="GO:0004842">
    <property type="term" value="F:ubiquitin-protein transferase activity"/>
    <property type="evidence" value="ECO:0007669"/>
    <property type="project" value="InterPro"/>
</dbReference>
<keyword evidence="2" id="KW-1185">Reference proteome</keyword>
<evidence type="ECO:0000313" key="2">
    <source>
        <dbReference type="Proteomes" id="UP001190700"/>
    </source>
</evidence>
<gene>
    <name evidence="1" type="ORF">CYMTET_14988</name>
</gene>
<dbReference type="PANTHER" id="PTHR22605:SF1">
    <property type="entry name" value="RZ-TYPE DOMAIN-CONTAINING PROTEIN"/>
    <property type="match status" value="1"/>
</dbReference>
<dbReference type="PANTHER" id="PTHR22605">
    <property type="entry name" value="RZ-TYPE DOMAIN-CONTAINING PROTEIN"/>
    <property type="match status" value="1"/>
</dbReference>
<protein>
    <submittedName>
        <fullName evidence="1">Uncharacterized protein</fullName>
    </submittedName>
</protein>
<dbReference type="EMBL" id="LGRX02006293">
    <property type="protein sequence ID" value="KAK3276975.1"/>
    <property type="molecule type" value="Genomic_DNA"/>
</dbReference>
<sequence>MLNRLVEAVPYLAPGDFSEITTREQYELAVQVNCVEAVCGPTLQKQLILAKRQGGVILSSSVTAVMEEVLETADLDMRTSDYRNTHIPCLLRLHQTITIPYLRLKLAPTANKYKLLDLFLERERELQPLRYLLDALQWQALCQQRYGKSLTHAEARRLTVRDALDSITEPRLLHKWTKAWRGLWSCWNSARLFQDMYNECKRVELPELDEDPGAVTLSSTLSRSVGGDEGVLPRVLLNWCLTKHNEFLHSAWASAGAEASAARWPIQQLDMIQPSDLISYDLSLRFLIMHTAQSLSYGQGQQVEIDFVAAQQAVLDNVVAGKHLLHLYHLPEFEFIGEQPASVLLRSLPQQPIPRTLQAGQISEWTIEHMQRCREVVQEVMGFVAQTGADPQMLLSEYMHQTLSYTPEDVAIAALGGTSSPLYLQLRLCHLNSLLSLLTQQLDCPLEAVSIKYRQQLPEDIQDVLREALGHMDMPLLLSVWRQFVAAYFADYAEPYADTSTPLKEYLKWCADGDGNVSLYEKEWFDHFPASVQLGHLAHALEIAIACDE</sequence>
<comment type="caution">
    <text evidence="1">The sequence shown here is derived from an EMBL/GenBank/DDBJ whole genome shotgun (WGS) entry which is preliminary data.</text>
</comment>
<dbReference type="InterPro" id="IPR031248">
    <property type="entry name" value="RNF213"/>
</dbReference>
<proteinExistence type="predicted"/>
<dbReference type="AlphaFoldDB" id="A0AAE0GFH0"/>